<proteinExistence type="predicted"/>
<evidence type="ECO:0000313" key="1">
    <source>
        <dbReference type="EMBL" id="SVB82231.1"/>
    </source>
</evidence>
<feature type="non-terminal residue" evidence="1">
    <location>
        <position position="60"/>
    </location>
</feature>
<protein>
    <submittedName>
        <fullName evidence="1">Uncharacterized protein</fullName>
    </submittedName>
</protein>
<sequence length="60" mass="7072">VDNYYMSVFFDNMKYEIIEVAEDLEKKNHAKKFTNKLMKKLTCHCGGVVIEVNVPDQFKK</sequence>
<organism evidence="1">
    <name type="scientific">marine metagenome</name>
    <dbReference type="NCBI Taxonomy" id="408172"/>
    <lineage>
        <taxon>unclassified sequences</taxon>
        <taxon>metagenomes</taxon>
        <taxon>ecological metagenomes</taxon>
    </lineage>
</organism>
<reference evidence="1" key="1">
    <citation type="submission" date="2018-05" db="EMBL/GenBank/DDBJ databases">
        <authorList>
            <person name="Lanie J.A."/>
            <person name="Ng W.-L."/>
            <person name="Kazmierczak K.M."/>
            <person name="Andrzejewski T.M."/>
            <person name="Davidsen T.M."/>
            <person name="Wayne K.J."/>
            <person name="Tettelin H."/>
            <person name="Glass J.I."/>
            <person name="Rusch D."/>
            <person name="Podicherti R."/>
            <person name="Tsui H.-C.T."/>
            <person name="Winkler M.E."/>
        </authorList>
    </citation>
    <scope>NUCLEOTIDE SEQUENCE</scope>
</reference>
<accession>A0A382H738</accession>
<name>A0A382H738_9ZZZZ</name>
<gene>
    <name evidence="1" type="ORF">METZ01_LOCUS235085</name>
</gene>
<feature type="non-terminal residue" evidence="1">
    <location>
        <position position="1"/>
    </location>
</feature>
<dbReference type="EMBL" id="UINC01059148">
    <property type="protein sequence ID" value="SVB82231.1"/>
    <property type="molecule type" value="Genomic_DNA"/>
</dbReference>
<dbReference type="AlphaFoldDB" id="A0A382H738"/>